<reference evidence="2 3" key="1">
    <citation type="submission" date="2016-08" db="EMBL/GenBank/DDBJ databases">
        <title>A novel genetic cassette of butanologenic Thermoanaerobacterium thermosaccharolyticum that directly convert cellulose to butanol.</title>
        <authorList>
            <person name="Li T."/>
            <person name="He J."/>
        </authorList>
    </citation>
    <scope>NUCLEOTIDE SEQUENCE [LARGE SCALE GENOMIC DNA]</scope>
    <source>
        <strain evidence="2 3">TG57</strain>
    </source>
</reference>
<feature type="region of interest" description="Disordered" evidence="1">
    <location>
        <begin position="1"/>
        <end position="38"/>
    </location>
</feature>
<evidence type="ECO:0000313" key="3">
    <source>
        <dbReference type="Proteomes" id="UP000214975"/>
    </source>
</evidence>
<proteinExistence type="predicted"/>
<dbReference type="OMA" id="MAYMIMT"/>
<dbReference type="AlphaFoldDB" id="A0A223HYT0"/>
<accession>A0A223HYT0</accession>
<protein>
    <submittedName>
        <fullName evidence="2">Proline dehydrogenase 2</fullName>
    </submittedName>
</protein>
<evidence type="ECO:0000256" key="1">
    <source>
        <dbReference type="SAM" id="MobiDB-lite"/>
    </source>
</evidence>
<dbReference type="Proteomes" id="UP000214975">
    <property type="component" value="Chromosome"/>
</dbReference>
<sequence length="93" mass="10609">MYRDDLNENSINVPPINPEPYTGPMQPSMGPIPTMPCPHEPPMGPMPCPMPGMPGMMPPMQCPPEHMRMFMDAYNHVSMAYMIMTQMMHMMRP</sequence>
<dbReference type="RefSeq" id="WP_013296675.1">
    <property type="nucleotide sequence ID" value="NZ_CP016893.1"/>
</dbReference>
<gene>
    <name evidence="2" type="ORF">Thert_01518</name>
</gene>
<name>A0A223HYT0_THETR</name>
<dbReference type="GeneID" id="93863011"/>
<evidence type="ECO:0000313" key="2">
    <source>
        <dbReference type="EMBL" id="AST57547.1"/>
    </source>
</evidence>
<organism evidence="2 3">
    <name type="scientific">Thermoanaerobacterium thermosaccharolyticum</name>
    <name type="common">Clostridium thermosaccharolyticum</name>
    <dbReference type="NCBI Taxonomy" id="1517"/>
    <lineage>
        <taxon>Bacteria</taxon>
        <taxon>Bacillati</taxon>
        <taxon>Bacillota</taxon>
        <taxon>Clostridia</taxon>
        <taxon>Thermoanaerobacterales</taxon>
        <taxon>Thermoanaerobacteraceae</taxon>
        <taxon>Thermoanaerobacterium</taxon>
    </lineage>
</organism>
<dbReference type="EMBL" id="CP016893">
    <property type="protein sequence ID" value="AST57547.1"/>
    <property type="molecule type" value="Genomic_DNA"/>
</dbReference>